<evidence type="ECO:0000313" key="2">
    <source>
        <dbReference type="EMBL" id="KAK4454452.1"/>
    </source>
</evidence>
<dbReference type="EMBL" id="MU865917">
    <property type="protein sequence ID" value="KAK4454452.1"/>
    <property type="molecule type" value="Genomic_DNA"/>
</dbReference>
<feature type="region of interest" description="Disordered" evidence="1">
    <location>
        <begin position="174"/>
        <end position="219"/>
    </location>
</feature>
<organism evidence="2 3">
    <name type="scientific">Podospora aff. communis PSN243</name>
    <dbReference type="NCBI Taxonomy" id="3040156"/>
    <lineage>
        <taxon>Eukaryota</taxon>
        <taxon>Fungi</taxon>
        <taxon>Dikarya</taxon>
        <taxon>Ascomycota</taxon>
        <taxon>Pezizomycotina</taxon>
        <taxon>Sordariomycetes</taxon>
        <taxon>Sordariomycetidae</taxon>
        <taxon>Sordariales</taxon>
        <taxon>Podosporaceae</taxon>
        <taxon>Podospora</taxon>
    </lineage>
</organism>
<sequence length="219" mass="23275">MKERQLAQPGTMEVVLKVEMRTGPLGTCVAMLEVPSMSMWGNRRRAPGVRVCACHPESGAGAPLVEGGVAAFGACSRASMHHSQPERAKEDLDSLALGCSDARLVNVFLLRGLEFPGGAADPLSSSLSIARSSTFPSRTPGELGAVGLGLDGNTEQPFRSNILVLSEVPGFSRYHHPGRDKTGSCDSKPARSISHPTLNRAVPERTPLESNIRALQPRP</sequence>
<dbReference type="Proteomes" id="UP001321760">
    <property type="component" value="Unassembled WGS sequence"/>
</dbReference>
<proteinExistence type="predicted"/>
<protein>
    <submittedName>
        <fullName evidence="2">Uncharacterized protein</fullName>
    </submittedName>
</protein>
<keyword evidence="3" id="KW-1185">Reference proteome</keyword>
<name>A0AAV9H267_9PEZI</name>
<gene>
    <name evidence="2" type="ORF">QBC34DRAFT_159950</name>
</gene>
<accession>A0AAV9H267</accession>
<reference evidence="2" key="1">
    <citation type="journal article" date="2023" name="Mol. Phylogenet. Evol.">
        <title>Genome-scale phylogeny and comparative genomics of the fungal order Sordariales.</title>
        <authorList>
            <person name="Hensen N."/>
            <person name="Bonometti L."/>
            <person name="Westerberg I."/>
            <person name="Brannstrom I.O."/>
            <person name="Guillou S."/>
            <person name="Cros-Aarteil S."/>
            <person name="Calhoun S."/>
            <person name="Haridas S."/>
            <person name="Kuo A."/>
            <person name="Mondo S."/>
            <person name="Pangilinan J."/>
            <person name="Riley R."/>
            <person name="LaButti K."/>
            <person name="Andreopoulos B."/>
            <person name="Lipzen A."/>
            <person name="Chen C."/>
            <person name="Yan M."/>
            <person name="Daum C."/>
            <person name="Ng V."/>
            <person name="Clum A."/>
            <person name="Steindorff A."/>
            <person name="Ohm R.A."/>
            <person name="Martin F."/>
            <person name="Silar P."/>
            <person name="Natvig D.O."/>
            <person name="Lalanne C."/>
            <person name="Gautier V."/>
            <person name="Ament-Velasquez S.L."/>
            <person name="Kruys A."/>
            <person name="Hutchinson M.I."/>
            <person name="Powell A.J."/>
            <person name="Barry K."/>
            <person name="Miller A.N."/>
            <person name="Grigoriev I.V."/>
            <person name="Debuchy R."/>
            <person name="Gladieux P."/>
            <person name="Hiltunen Thoren M."/>
            <person name="Johannesson H."/>
        </authorList>
    </citation>
    <scope>NUCLEOTIDE SEQUENCE</scope>
    <source>
        <strain evidence="2">PSN243</strain>
    </source>
</reference>
<comment type="caution">
    <text evidence="2">The sequence shown here is derived from an EMBL/GenBank/DDBJ whole genome shotgun (WGS) entry which is preliminary data.</text>
</comment>
<reference evidence="2" key="2">
    <citation type="submission" date="2023-05" db="EMBL/GenBank/DDBJ databases">
        <authorList>
            <consortium name="Lawrence Berkeley National Laboratory"/>
            <person name="Steindorff A."/>
            <person name="Hensen N."/>
            <person name="Bonometti L."/>
            <person name="Westerberg I."/>
            <person name="Brannstrom I.O."/>
            <person name="Guillou S."/>
            <person name="Cros-Aarteil S."/>
            <person name="Calhoun S."/>
            <person name="Haridas S."/>
            <person name="Kuo A."/>
            <person name="Mondo S."/>
            <person name="Pangilinan J."/>
            <person name="Riley R."/>
            <person name="Labutti K."/>
            <person name="Andreopoulos B."/>
            <person name="Lipzen A."/>
            <person name="Chen C."/>
            <person name="Yanf M."/>
            <person name="Daum C."/>
            <person name="Ng V."/>
            <person name="Clum A."/>
            <person name="Ohm R."/>
            <person name="Martin F."/>
            <person name="Silar P."/>
            <person name="Natvig D."/>
            <person name="Lalanne C."/>
            <person name="Gautier V."/>
            <person name="Ament-Velasquez S.L."/>
            <person name="Kruys A."/>
            <person name="Hutchinson M.I."/>
            <person name="Powell A.J."/>
            <person name="Barry K."/>
            <person name="Miller A.N."/>
            <person name="Grigoriev I.V."/>
            <person name="Debuchy R."/>
            <person name="Gladieux P."/>
            <person name="Thoren M.H."/>
            <person name="Johannesson H."/>
        </authorList>
    </citation>
    <scope>NUCLEOTIDE SEQUENCE</scope>
    <source>
        <strain evidence="2">PSN243</strain>
    </source>
</reference>
<evidence type="ECO:0000313" key="3">
    <source>
        <dbReference type="Proteomes" id="UP001321760"/>
    </source>
</evidence>
<dbReference type="AlphaFoldDB" id="A0AAV9H267"/>
<evidence type="ECO:0000256" key="1">
    <source>
        <dbReference type="SAM" id="MobiDB-lite"/>
    </source>
</evidence>